<feature type="compositionally biased region" description="Low complexity" evidence="1">
    <location>
        <begin position="328"/>
        <end position="337"/>
    </location>
</feature>
<feature type="region of interest" description="Disordered" evidence="1">
    <location>
        <begin position="297"/>
        <end position="347"/>
    </location>
</feature>
<dbReference type="Pfam" id="PF13837">
    <property type="entry name" value="Myb_DNA-bind_4"/>
    <property type="match status" value="1"/>
</dbReference>
<feature type="domain" description="Myb/SANT-like DNA-binding" evidence="2">
    <location>
        <begin position="172"/>
        <end position="257"/>
    </location>
</feature>
<dbReference type="InterPro" id="IPR044822">
    <property type="entry name" value="Myb_DNA-bind_4"/>
</dbReference>
<reference evidence="3" key="1">
    <citation type="journal article" date="2020" name="Cell">
        <title>Large-Scale Comparative Analyses of Tick Genomes Elucidate Their Genetic Diversity and Vector Capacities.</title>
        <authorList>
            <consortium name="Tick Genome and Microbiome Consortium (TIGMIC)"/>
            <person name="Jia N."/>
            <person name="Wang J."/>
            <person name="Shi W."/>
            <person name="Du L."/>
            <person name="Sun Y."/>
            <person name="Zhan W."/>
            <person name="Jiang J.F."/>
            <person name="Wang Q."/>
            <person name="Zhang B."/>
            <person name="Ji P."/>
            <person name="Bell-Sakyi L."/>
            <person name="Cui X.M."/>
            <person name="Yuan T.T."/>
            <person name="Jiang B.G."/>
            <person name="Yang W.F."/>
            <person name="Lam T.T."/>
            <person name="Chang Q.C."/>
            <person name="Ding S.J."/>
            <person name="Wang X.J."/>
            <person name="Zhu J.G."/>
            <person name="Ruan X.D."/>
            <person name="Zhao L."/>
            <person name="Wei J.T."/>
            <person name="Ye R.Z."/>
            <person name="Que T.C."/>
            <person name="Du C.H."/>
            <person name="Zhou Y.H."/>
            <person name="Cheng J.X."/>
            <person name="Dai P.F."/>
            <person name="Guo W.B."/>
            <person name="Han X.H."/>
            <person name="Huang E.J."/>
            <person name="Li L.F."/>
            <person name="Wei W."/>
            <person name="Gao Y.C."/>
            <person name="Liu J.Z."/>
            <person name="Shao H.Z."/>
            <person name="Wang X."/>
            <person name="Wang C.C."/>
            <person name="Yang T.C."/>
            <person name="Huo Q.B."/>
            <person name="Li W."/>
            <person name="Chen H.Y."/>
            <person name="Chen S.E."/>
            <person name="Zhou L.G."/>
            <person name="Ni X.B."/>
            <person name="Tian J.H."/>
            <person name="Sheng Y."/>
            <person name="Liu T."/>
            <person name="Pan Y.S."/>
            <person name="Xia L.Y."/>
            <person name="Li J."/>
            <person name="Zhao F."/>
            <person name="Cao W.C."/>
        </authorList>
    </citation>
    <scope>NUCLEOTIDE SEQUENCE</scope>
    <source>
        <strain evidence="3">Rmic-2018</strain>
    </source>
</reference>
<organism evidence="3 4">
    <name type="scientific">Rhipicephalus microplus</name>
    <name type="common">Cattle tick</name>
    <name type="synonym">Boophilus microplus</name>
    <dbReference type="NCBI Taxonomy" id="6941"/>
    <lineage>
        <taxon>Eukaryota</taxon>
        <taxon>Metazoa</taxon>
        <taxon>Ecdysozoa</taxon>
        <taxon>Arthropoda</taxon>
        <taxon>Chelicerata</taxon>
        <taxon>Arachnida</taxon>
        <taxon>Acari</taxon>
        <taxon>Parasitiformes</taxon>
        <taxon>Ixodida</taxon>
        <taxon>Ixodoidea</taxon>
        <taxon>Ixodidae</taxon>
        <taxon>Rhipicephalinae</taxon>
        <taxon>Rhipicephalus</taxon>
        <taxon>Boophilus</taxon>
    </lineage>
</organism>
<dbReference type="GO" id="GO:0016604">
    <property type="term" value="C:nuclear body"/>
    <property type="evidence" value="ECO:0007669"/>
    <property type="project" value="TreeGrafter"/>
</dbReference>
<dbReference type="PANTHER" id="PTHR22666">
    <property type="entry name" value="MYB_SANT-LIKE DNA-BINDING DOMAIN-CONTAINING PROTEIN 1"/>
    <property type="match status" value="1"/>
</dbReference>
<sequence length="395" mass="44191">MQPQVMPTVSTLAAVIRDEVRHAILQPEPEPQPVRLEQPLQTRRMPTYADALRQPAVHNASFVAPSTRPSASHGSPFLGELRPRKSDVWRTPDWTPLCFHCGEAGHLYRTLSLLTGLAQVGEHKAPLLRVVKDHLGVEYCGFVFQKGCPLQHTFTNRYEYQAAGAPRKRQRLQWSEADTWSLIRLWEDNLHSLRAQTHNGEVYASIAAALTSAGVSRTKDQVHTKIENLTHTYRKCLKEKTTGSSPPNWPFFVKIQKFLGSLPVNDPFLMEEAGISSSPASSSPSVEELISGIVAGSSSDDTEVDAPEFTQASSAPQQPSNIQDCVTGRRNSSSDSGDGVRRKRRKYTGAEIKEKMLNEQRLLREQFEAAHKEEMEIRTKALKLQEKLVDAMVDF</sequence>
<accession>A0A9J6DY46</accession>
<dbReference type="PANTHER" id="PTHR22666:SF3">
    <property type="entry name" value="MYB_SANT-LIKE DNA-BINDING DOMAIN-CONTAINING PROTEIN 1"/>
    <property type="match status" value="1"/>
</dbReference>
<evidence type="ECO:0000259" key="2">
    <source>
        <dbReference type="Pfam" id="PF13837"/>
    </source>
</evidence>
<dbReference type="GO" id="GO:0045893">
    <property type="term" value="P:positive regulation of DNA-templated transcription"/>
    <property type="evidence" value="ECO:0007669"/>
    <property type="project" value="TreeGrafter"/>
</dbReference>
<keyword evidence="4" id="KW-1185">Reference proteome</keyword>
<evidence type="ECO:0000313" key="4">
    <source>
        <dbReference type="Proteomes" id="UP000821866"/>
    </source>
</evidence>
<dbReference type="VEuPathDB" id="VectorBase:LOC119165424"/>
<protein>
    <recommendedName>
        <fullName evidence="2">Myb/SANT-like DNA-binding domain-containing protein</fullName>
    </recommendedName>
</protein>
<proteinExistence type="predicted"/>
<dbReference type="EMBL" id="JABSTU010000006">
    <property type="protein sequence ID" value="KAH8026998.1"/>
    <property type="molecule type" value="Genomic_DNA"/>
</dbReference>
<feature type="compositionally biased region" description="Polar residues" evidence="1">
    <location>
        <begin position="310"/>
        <end position="324"/>
    </location>
</feature>
<dbReference type="AlphaFoldDB" id="A0A9J6DY46"/>
<gene>
    <name evidence="3" type="ORF">HPB51_001313</name>
</gene>
<evidence type="ECO:0000256" key="1">
    <source>
        <dbReference type="SAM" id="MobiDB-lite"/>
    </source>
</evidence>
<comment type="caution">
    <text evidence="3">The sequence shown here is derived from an EMBL/GenBank/DDBJ whole genome shotgun (WGS) entry which is preliminary data.</text>
</comment>
<dbReference type="Gene3D" id="1.10.10.60">
    <property type="entry name" value="Homeodomain-like"/>
    <property type="match status" value="1"/>
</dbReference>
<dbReference type="Proteomes" id="UP000821866">
    <property type="component" value="Chromosome 4"/>
</dbReference>
<name>A0A9J6DY46_RHIMP</name>
<evidence type="ECO:0000313" key="3">
    <source>
        <dbReference type="EMBL" id="KAH8026998.1"/>
    </source>
</evidence>
<dbReference type="VEuPathDB" id="VectorBase:LOC119173830"/>
<reference evidence="3" key="2">
    <citation type="submission" date="2021-09" db="EMBL/GenBank/DDBJ databases">
        <authorList>
            <person name="Jia N."/>
            <person name="Wang J."/>
            <person name="Shi W."/>
            <person name="Du L."/>
            <person name="Sun Y."/>
            <person name="Zhan W."/>
            <person name="Jiang J."/>
            <person name="Wang Q."/>
            <person name="Zhang B."/>
            <person name="Ji P."/>
            <person name="Sakyi L.B."/>
            <person name="Cui X."/>
            <person name="Yuan T."/>
            <person name="Jiang B."/>
            <person name="Yang W."/>
            <person name="Lam T.T.-Y."/>
            <person name="Chang Q."/>
            <person name="Ding S."/>
            <person name="Wang X."/>
            <person name="Zhu J."/>
            <person name="Ruan X."/>
            <person name="Zhao L."/>
            <person name="Wei J."/>
            <person name="Que T."/>
            <person name="Du C."/>
            <person name="Cheng J."/>
            <person name="Dai P."/>
            <person name="Han X."/>
            <person name="Huang E."/>
            <person name="Gao Y."/>
            <person name="Liu J."/>
            <person name="Shao H."/>
            <person name="Ye R."/>
            <person name="Li L."/>
            <person name="Wei W."/>
            <person name="Wang X."/>
            <person name="Wang C."/>
            <person name="Huo Q."/>
            <person name="Li W."/>
            <person name="Guo W."/>
            <person name="Chen H."/>
            <person name="Chen S."/>
            <person name="Zhou L."/>
            <person name="Zhou L."/>
            <person name="Ni X."/>
            <person name="Tian J."/>
            <person name="Zhou Y."/>
            <person name="Sheng Y."/>
            <person name="Liu T."/>
            <person name="Pan Y."/>
            <person name="Xia L."/>
            <person name="Li J."/>
            <person name="Zhao F."/>
            <person name="Cao W."/>
        </authorList>
    </citation>
    <scope>NUCLEOTIDE SEQUENCE</scope>
    <source>
        <strain evidence="3">Rmic-2018</strain>
        <tissue evidence="3">Larvae</tissue>
    </source>
</reference>
<dbReference type="InterPro" id="IPR026095">
    <property type="entry name" value="Myb/SANT-like_DNA-bd_dom_prot"/>
</dbReference>